<dbReference type="Gene3D" id="1.10.10.10">
    <property type="entry name" value="Winged helix-like DNA-binding domain superfamily/Winged helix DNA-binding domain"/>
    <property type="match status" value="1"/>
</dbReference>
<dbReference type="PANTHER" id="PTHR44688">
    <property type="entry name" value="DNA-BINDING TRANSCRIPTIONAL ACTIVATOR DEVR_DOSR"/>
    <property type="match status" value="1"/>
</dbReference>
<keyword evidence="6" id="KW-1185">Reference proteome</keyword>
<dbReference type="Pfam" id="PF00196">
    <property type="entry name" value="GerE"/>
    <property type="match status" value="1"/>
</dbReference>
<sequence>MDVLTEREIEVLRSVAHGCSTAEIAAGLFISYAATKTHVRLLLTKLSARDRAQLVVLAFENSNVSPETPDARRHS</sequence>
<keyword evidence="2" id="KW-0238">DNA-binding</keyword>
<dbReference type="EMBL" id="SOGQ01000090">
    <property type="protein sequence ID" value="TFC93973.1"/>
    <property type="molecule type" value="Genomic_DNA"/>
</dbReference>
<accession>A0ABY2IUU4</accession>
<evidence type="ECO:0000256" key="3">
    <source>
        <dbReference type="ARBA" id="ARBA00023163"/>
    </source>
</evidence>
<dbReference type="PROSITE" id="PS50043">
    <property type="entry name" value="HTH_LUXR_2"/>
    <property type="match status" value="1"/>
</dbReference>
<dbReference type="PRINTS" id="PR00038">
    <property type="entry name" value="HTHLUXR"/>
</dbReference>
<protein>
    <submittedName>
        <fullName evidence="5">LuxR family transcriptional regulator</fullName>
    </submittedName>
</protein>
<dbReference type="PANTHER" id="PTHR44688:SF16">
    <property type="entry name" value="DNA-BINDING TRANSCRIPTIONAL ACTIVATOR DEVR_DOSR"/>
    <property type="match status" value="1"/>
</dbReference>
<evidence type="ECO:0000256" key="1">
    <source>
        <dbReference type="ARBA" id="ARBA00023015"/>
    </source>
</evidence>
<gene>
    <name evidence="5" type="ORF">E3T28_16090</name>
</gene>
<reference evidence="5 6" key="1">
    <citation type="submission" date="2019-03" db="EMBL/GenBank/DDBJ databases">
        <title>Genomics of glacier-inhabiting Cryobacterium strains.</title>
        <authorList>
            <person name="Liu Q."/>
            <person name="Xin Y.-H."/>
        </authorList>
    </citation>
    <scope>NUCLEOTIDE SEQUENCE [LARGE SCALE GENOMIC DNA]</scope>
    <source>
        <strain evidence="5 6">TMT1-23-1</strain>
    </source>
</reference>
<dbReference type="SUPFAM" id="SSF46894">
    <property type="entry name" value="C-terminal effector domain of the bipartite response regulators"/>
    <property type="match status" value="1"/>
</dbReference>
<keyword evidence="3" id="KW-0804">Transcription</keyword>
<organism evidence="5 6">
    <name type="scientific">Cryobacterium sinapicolor</name>
    <dbReference type="NCBI Taxonomy" id="1259236"/>
    <lineage>
        <taxon>Bacteria</taxon>
        <taxon>Bacillati</taxon>
        <taxon>Actinomycetota</taxon>
        <taxon>Actinomycetes</taxon>
        <taxon>Micrococcales</taxon>
        <taxon>Microbacteriaceae</taxon>
        <taxon>Cryobacterium</taxon>
    </lineage>
</organism>
<name>A0ABY2IUU4_9MICO</name>
<dbReference type="Proteomes" id="UP000297853">
    <property type="component" value="Unassembled WGS sequence"/>
</dbReference>
<evidence type="ECO:0000256" key="2">
    <source>
        <dbReference type="ARBA" id="ARBA00023125"/>
    </source>
</evidence>
<dbReference type="CDD" id="cd06170">
    <property type="entry name" value="LuxR_C_like"/>
    <property type="match status" value="1"/>
</dbReference>
<comment type="caution">
    <text evidence="5">The sequence shown here is derived from an EMBL/GenBank/DDBJ whole genome shotgun (WGS) entry which is preliminary data.</text>
</comment>
<evidence type="ECO:0000313" key="5">
    <source>
        <dbReference type="EMBL" id="TFC93973.1"/>
    </source>
</evidence>
<dbReference type="InterPro" id="IPR000792">
    <property type="entry name" value="Tscrpt_reg_LuxR_C"/>
</dbReference>
<evidence type="ECO:0000313" key="6">
    <source>
        <dbReference type="Proteomes" id="UP000297853"/>
    </source>
</evidence>
<dbReference type="InterPro" id="IPR016032">
    <property type="entry name" value="Sig_transdc_resp-reg_C-effctor"/>
</dbReference>
<keyword evidence="1" id="KW-0805">Transcription regulation</keyword>
<proteinExistence type="predicted"/>
<feature type="domain" description="HTH luxR-type" evidence="4">
    <location>
        <begin position="1"/>
        <end position="62"/>
    </location>
</feature>
<dbReference type="SMART" id="SM00421">
    <property type="entry name" value="HTH_LUXR"/>
    <property type="match status" value="1"/>
</dbReference>
<dbReference type="InterPro" id="IPR036388">
    <property type="entry name" value="WH-like_DNA-bd_sf"/>
</dbReference>
<evidence type="ECO:0000259" key="4">
    <source>
        <dbReference type="PROSITE" id="PS50043"/>
    </source>
</evidence>